<feature type="coiled-coil region" evidence="1">
    <location>
        <begin position="234"/>
        <end position="303"/>
    </location>
</feature>
<gene>
    <name evidence="2" type="ORF">HAX54_050766</name>
</gene>
<organism evidence="2 3">
    <name type="scientific">Datura stramonium</name>
    <name type="common">Jimsonweed</name>
    <name type="synonym">Common thornapple</name>
    <dbReference type="NCBI Taxonomy" id="4076"/>
    <lineage>
        <taxon>Eukaryota</taxon>
        <taxon>Viridiplantae</taxon>
        <taxon>Streptophyta</taxon>
        <taxon>Embryophyta</taxon>
        <taxon>Tracheophyta</taxon>
        <taxon>Spermatophyta</taxon>
        <taxon>Magnoliopsida</taxon>
        <taxon>eudicotyledons</taxon>
        <taxon>Gunneridae</taxon>
        <taxon>Pentapetalae</taxon>
        <taxon>asterids</taxon>
        <taxon>lamiids</taxon>
        <taxon>Solanales</taxon>
        <taxon>Solanaceae</taxon>
        <taxon>Solanoideae</taxon>
        <taxon>Datureae</taxon>
        <taxon>Datura</taxon>
    </lineage>
</organism>
<dbReference type="Proteomes" id="UP000823775">
    <property type="component" value="Unassembled WGS sequence"/>
</dbReference>
<evidence type="ECO:0000256" key="1">
    <source>
        <dbReference type="SAM" id="Coils"/>
    </source>
</evidence>
<name>A0ABS8WPJ4_DATST</name>
<accession>A0ABS8WPJ4</accession>
<keyword evidence="1" id="KW-0175">Coiled coil</keyword>
<comment type="caution">
    <text evidence="2">The sequence shown here is derived from an EMBL/GenBank/DDBJ whole genome shotgun (WGS) entry which is preliminary data.</text>
</comment>
<evidence type="ECO:0000313" key="2">
    <source>
        <dbReference type="EMBL" id="MCE3051772.1"/>
    </source>
</evidence>
<dbReference type="EMBL" id="JACEIK010008918">
    <property type="protein sequence ID" value="MCE3051772.1"/>
    <property type="molecule type" value="Genomic_DNA"/>
</dbReference>
<sequence length="357" mass="40379">MVTTRSSLQAASSSSTLQGWLPYKRRRRYRKVCKICSPKEAPAVPLPPVPPTGSNGNIPERVLMKTNYPELVPPPPVPPTGPNGNIPEQVSMSTNATELVPPPAVPPLGSTSDRPVLIPCDEEEEQRETKLNLNPLSRLKVAKKTHTSTKGYSSKVHEKSKNVITDEVKSLLVSQLTSGTSTSVDDMVTFANRAFTTLNWFGADYGSFYKDVKDLIAYKYDLLTAERKLDMLSVSELEKKYLDVVIRANDIEEEIEHIQLNQKMDKEKKEPLKRQIEDARELIRRLEREVADIEQDEKCLKDDEQKYKAAHKIAQAEVEILGTQMEAARVMQREIEWHKNEALQGIESTTRLLLPYK</sequence>
<proteinExistence type="predicted"/>
<protein>
    <recommendedName>
        <fullName evidence="4">Translin-associated factor X-interacting protein 1 N-terminal domain-containing protein</fullName>
    </recommendedName>
</protein>
<keyword evidence="3" id="KW-1185">Reference proteome</keyword>
<reference evidence="2 3" key="1">
    <citation type="journal article" date="2021" name="BMC Genomics">
        <title>Datura genome reveals duplications of psychoactive alkaloid biosynthetic genes and high mutation rate following tissue culture.</title>
        <authorList>
            <person name="Rajewski A."/>
            <person name="Carter-House D."/>
            <person name="Stajich J."/>
            <person name="Litt A."/>
        </authorList>
    </citation>
    <scope>NUCLEOTIDE SEQUENCE [LARGE SCALE GENOMIC DNA]</scope>
    <source>
        <strain evidence="2">AR-01</strain>
    </source>
</reference>
<evidence type="ECO:0008006" key="4">
    <source>
        <dbReference type="Google" id="ProtNLM"/>
    </source>
</evidence>
<evidence type="ECO:0000313" key="3">
    <source>
        <dbReference type="Proteomes" id="UP000823775"/>
    </source>
</evidence>